<dbReference type="InterPro" id="IPR036282">
    <property type="entry name" value="Glutathione-S-Trfase_C_sf"/>
</dbReference>
<evidence type="ECO:0000313" key="5">
    <source>
        <dbReference type="EMBL" id="CAH2355171.1"/>
    </source>
</evidence>
<reference evidence="5" key="1">
    <citation type="submission" date="2022-03" db="EMBL/GenBank/DDBJ databases">
        <authorList>
            <person name="Legras J.-L."/>
            <person name="Devillers H."/>
            <person name="Grondin C."/>
        </authorList>
    </citation>
    <scope>NUCLEOTIDE SEQUENCE</scope>
    <source>
        <strain evidence="5">CLIB 1423</strain>
    </source>
</reference>
<dbReference type="InterPro" id="IPR010987">
    <property type="entry name" value="Glutathione-S-Trfase_C-like"/>
</dbReference>
<dbReference type="InterPro" id="IPR040079">
    <property type="entry name" value="Glutathione_S-Trfase"/>
</dbReference>
<dbReference type="Pfam" id="PF00043">
    <property type="entry name" value="GST_C"/>
    <property type="match status" value="1"/>
</dbReference>
<dbReference type="SFLD" id="SFLDG00358">
    <property type="entry name" value="Main_(cytGST)"/>
    <property type="match status" value="1"/>
</dbReference>
<evidence type="ECO:0000256" key="1">
    <source>
        <dbReference type="ARBA" id="ARBA00007409"/>
    </source>
</evidence>
<dbReference type="EMBL" id="CAKXYY010000022">
    <property type="protein sequence ID" value="CAH2355171.1"/>
    <property type="molecule type" value="Genomic_DNA"/>
</dbReference>
<dbReference type="Gene3D" id="1.20.1050.10">
    <property type="match status" value="1"/>
</dbReference>
<accession>A0A9P0QUD2</accession>
<dbReference type="InterPro" id="IPR036249">
    <property type="entry name" value="Thioredoxin-like_sf"/>
</dbReference>
<dbReference type="SUPFAM" id="SSF52833">
    <property type="entry name" value="Thioredoxin-like"/>
    <property type="match status" value="1"/>
</dbReference>
<evidence type="ECO:0000256" key="2">
    <source>
        <dbReference type="RuleBase" id="RU003494"/>
    </source>
</evidence>
<dbReference type="Pfam" id="PF02798">
    <property type="entry name" value="GST_N"/>
    <property type="match status" value="1"/>
</dbReference>
<feature type="domain" description="GST N-terminal" evidence="3">
    <location>
        <begin position="2"/>
        <end position="90"/>
    </location>
</feature>
<dbReference type="CDD" id="cd03046">
    <property type="entry name" value="GST_N_GTT1_like"/>
    <property type="match status" value="1"/>
</dbReference>
<dbReference type="AlphaFoldDB" id="A0A9P0QUD2"/>
<dbReference type="OrthoDB" id="2098326at2759"/>
<dbReference type="PROSITE" id="PS50404">
    <property type="entry name" value="GST_NTER"/>
    <property type="match status" value="1"/>
</dbReference>
<dbReference type="PROSITE" id="PS50405">
    <property type="entry name" value="GST_CTER"/>
    <property type="match status" value="1"/>
</dbReference>
<dbReference type="InterPro" id="IPR004045">
    <property type="entry name" value="Glutathione_S-Trfase_N"/>
</dbReference>
<dbReference type="SFLD" id="SFLDS00019">
    <property type="entry name" value="Glutathione_Transferase_(cytos"/>
    <property type="match status" value="1"/>
</dbReference>
<organism evidence="5 6">
    <name type="scientific">[Candida] railenensis</name>
    <dbReference type="NCBI Taxonomy" id="45579"/>
    <lineage>
        <taxon>Eukaryota</taxon>
        <taxon>Fungi</taxon>
        <taxon>Dikarya</taxon>
        <taxon>Ascomycota</taxon>
        <taxon>Saccharomycotina</taxon>
        <taxon>Pichiomycetes</taxon>
        <taxon>Debaryomycetaceae</taxon>
        <taxon>Kurtzmaniella</taxon>
    </lineage>
</organism>
<evidence type="ECO:0000259" key="3">
    <source>
        <dbReference type="PROSITE" id="PS50404"/>
    </source>
</evidence>
<gene>
    <name evidence="5" type="ORF">CLIB1423_22S01354</name>
</gene>
<keyword evidence="6" id="KW-1185">Reference proteome</keyword>
<dbReference type="Gene3D" id="3.40.30.10">
    <property type="entry name" value="Glutaredoxin"/>
    <property type="match status" value="1"/>
</dbReference>
<sequence length="240" mass="27648">MTDKIILHHLSHSRSERIVWLLEELGIPFEIKVYKRKNGRAPFDCKEVHPLGRFPIVEIYKDGDTSKPSRKLTETGYISSYLVEHYDTEKKLIPDNEEDRELAKFYSYYSEGSVQYLLLALMINGLVVAGMPYGLSYLAGKVTGLINSVYYLGEVKNHFKYLDEQLKAKGTDFFAGDKLSYADIILSFPLYDNTFSNPDKVKTLIGVDVETQYPYLYKWSKRIEANTTRQSVADKVKNKL</sequence>
<feature type="domain" description="GST C-terminal" evidence="4">
    <location>
        <begin position="96"/>
        <end position="240"/>
    </location>
</feature>
<dbReference type="InterPro" id="IPR004046">
    <property type="entry name" value="GST_C"/>
</dbReference>
<dbReference type="Proteomes" id="UP000837801">
    <property type="component" value="Unassembled WGS sequence"/>
</dbReference>
<evidence type="ECO:0000313" key="6">
    <source>
        <dbReference type="Proteomes" id="UP000837801"/>
    </source>
</evidence>
<dbReference type="SUPFAM" id="SSF47616">
    <property type="entry name" value="GST C-terminal domain-like"/>
    <property type="match status" value="1"/>
</dbReference>
<comment type="caution">
    <text evidence="5">The sequence shown here is derived from an EMBL/GenBank/DDBJ whole genome shotgun (WGS) entry which is preliminary data.</text>
</comment>
<proteinExistence type="inferred from homology"/>
<comment type="similarity">
    <text evidence="1 2">Belongs to the GST superfamily.</text>
</comment>
<dbReference type="PANTHER" id="PTHR44051">
    <property type="entry name" value="GLUTATHIONE S-TRANSFERASE-RELATED"/>
    <property type="match status" value="1"/>
</dbReference>
<evidence type="ECO:0000259" key="4">
    <source>
        <dbReference type="PROSITE" id="PS50405"/>
    </source>
</evidence>
<dbReference type="PANTHER" id="PTHR44051:SF9">
    <property type="entry name" value="GLUTATHIONE S-TRANSFERASE 1"/>
    <property type="match status" value="1"/>
</dbReference>
<name>A0A9P0QUD2_9ASCO</name>
<protein>
    <submittedName>
        <fullName evidence="5">Glutathione S-transferase 1</fullName>
    </submittedName>
</protein>